<proteinExistence type="predicted"/>
<evidence type="ECO:0000313" key="2">
    <source>
        <dbReference type="Proteomes" id="UP001055453"/>
    </source>
</evidence>
<reference evidence="1" key="1">
    <citation type="submission" date="2022-04" db="EMBL/GenBank/DDBJ databases">
        <title>Complete genome sequence of a cyanobacterium, Nostoc sp. SO-36, isolated in Antarctica.</title>
        <authorList>
            <person name="Kanesaki Y."/>
            <person name="Effendi D."/>
            <person name="Sakamoto T."/>
            <person name="Ohtani S."/>
            <person name="Awai K."/>
        </authorList>
    </citation>
    <scope>NUCLEOTIDE SEQUENCE</scope>
    <source>
        <strain evidence="1">SO-36</strain>
    </source>
</reference>
<sequence length="190" mass="21707">MTQNRVQIVILCEDLQQQVFAYHFLKKRGFNINPKNVTIRTFSAGKGAGEQFVRKHYAAEVKEYRRKNYRSGMLVVLIDADTATVKATLKELDNALIKNSQELRKADEKIAIFVPKRNIETWIHYLRTGKVVEEEGEKSKYPKFPKNEAICKPGVEQLANQCSQGSLDENAPPSLQTACEELQRLLPLLE</sequence>
<protein>
    <recommendedName>
        <fullName evidence="3">DUF4276 domain-containing protein</fullName>
    </recommendedName>
</protein>
<organism evidence="1 2">
    <name type="scientific">Nostoc cf. commune SO-36</name>
    <dbReference type="NCBI Taxonomy" id="449208"/>
    <lineage>
        <taxon>Bacteria</taxon>
        <taxon>Bacillati</taxon>
        <taxon>Cyanobacteriota</taxon>
        <taxon>Cyanophyceae</taxon>
        <taxon>Nostocales</taxon>
        <taxon>Nostocaceae</taxon>
        <taxon>Nostoc</taxon>
    </lineage>
</organism>
<accession>A0ABM7YX57</accession>
<gene>
    <name evidence="1" type="ORF">ANSO36C_10570</name>
</gene>
<evidence type="ECO:0000313" key="1">
    <source>
        <dbReference type="EMBL" id="BDI15255.1"/>
    </source>
</evidence>
<keyword evidence="2" id="KW-1185">Reference proteome</keyword>
<evidence type="ECO:0008006" key="3">
    <source>
        <dbReference type="Google" id="ProtNLM"/>
    </source>
</evidence>
<name>A0ABM7YX57_NOSCO</name>
<dbReference type="EMBL" id="AP025732">
    <property type="protein sequence ID" value="BDI15255.1"/>
    <property type="molecule type" value="Genomic_DNA"/>
</dbReference>
<dbReference type="Proteomes" id="UP001055453">
    <property type="component" value="Chromosome"/>
</dbReference>